<dbReference type="SUPFAM" id="SSF52540">
    <property type="entry name" value="P-loop containing nucleoside triphosphate hydrolases"/>
    <property type="match status" value="2"/>
</dbReference>
<dbReference type="InterPro" id="IPR027417">
    <property type="entry name" value="P-loop_NTPase"/>
</dbReference>
<keyword evidence="9 10" id="KW-0472">Membrane</keyword>
<dbReference type="EMBL" id="LT622877">
    <property type="protein sequence ID" value="SCW24152.1"/>
    <property type="molecule type" value="Genomic_DNA"/>
</dbReference>
<dbReference type="EC" id="7.4.2.8" evidence="10"/>
<evidence type="ECO:0000256" key="8">
    <source>
        <dbReference type="ARBA" id="ARBA00023010"/>
    </source>
</evidence>
<dbReference type="PANTHER" id="PTHR30612:SF0">
    <property type="entry name" value="CHLOROPLAST PROTEIN-TRANSPORTING ATPASE"/>
    <property type="match status" value="1"/>
</dbReference>
<evidence type="ECO:0000256" key="9">
    <source>
        <dbReference type="ARBA" id="ARBA00023136"/>
    </source>
</evidence>
<organism evidence="14">
    <name type="scientific">Liagora brachyclada</name>
    <dbReference type="NCBI Taxonomy" id="1884665"/>
    <lineage>
        <taxon>Eukaryota</taxon>
        <taxon>Rhodophyta</taxon>
        <taxon>Florideophyceae</taxon>
        <taxon>Nemaliophycidae</taxon>
        <taxon>Nemaliales</taxon>
        <taxon>Liagoraceae</taxon>
        <taxon>Liagora</taxon>
    </lineage>
</organism>
<dbReference type="SMART" id="SM00957">
    <property type="entry name" value="SecA_DEAD"/>
    <property type="match status" value="1"/>
</dbReference>
<feature type="binding site" evidence="10">
    <location>
        <begin position="100"/>
        <end position="104"/>
    </location>
    <ligand>
        <name>ATP</name>
        <dbReference type="ChEBI" id="CHEBI:30616"/>
    </ligand>
</feature>
<dbReference type="Pfam" id="PF21090">
    <property type="entry name" value="P-loop_SecA"/>
    <property type="match status" value="1"/>
</dbReference>
<evidence type="ECO:0000256" key="4">
    <source>
        <dbReference type="ARBA" id="ARBA00022741"/>
    </source>
</evidence>
<keyword evidence="3 10" id="KW-0813">Transport</keyword>
<keyword evidence="6 10" id="KW-0653">Protein transport</keyword>
<comment type="function">
    <text evidence="10">Has a central role in coupling the hydrolysis of ATP to the transfer of proteins across the thylakoid membrane.</text>
</comment>
<dbReference type="GO" id="GO:0009535">
    <property type="term" value="C:chloroplast thylakoid membrane"/>
    <property type="evidence" value="ECO:0007669"/>
    <property type="project" value="UniProtKB-SubCell"/>
</dbReference>
<dbReference type="PROSITE" id="PS51192">
    <property type="entry name" value="HELICASE_ATP_BIND_1"/>
    <property type="match status" value="1"/>
</dbReference>
<feature type="domain" description="Helicase ATP-binding" evidence="12">
    <location>
        <begin position="84"/>
        <end position="242"/>
    </location>
</feature>
<dbReference type="RefSeq" id="YP_009315494.1">
    <property type="nucleotide sequence ID" value="NC_031667.1"/>
</dbReference>
<dbReference type="Pfam" id="PF07517">
    <property type="entry name" value="SecA_DEAD"/>
    <property type="match status" value="1"/>
</dbReference>
<dbReference type="InterPro" id="IPR036266">
    <property type="entry name" value="SecA_Wing/Scaffold_sf"/>
</dbReference>
<gene>
    <name evidence="10 14" type="primary">secA</name>
    <name evidence="14" type="ORF">J0126_59</name>
</gene>
<dbReference type="InterPro" id="IPR014018">
    <property type="entry name" value="SecA_motor_DEAD"/>
</dbReference>
<dbReference type="CDD" id="cd18803">
    <property type="entry name" value="SF2_C_secA"/>
    <property type="match status" value="1"/>
</dbReference>
<dbReference type="Pfam" id="PF07516">
    <property type="entry name" value="SecA_SW"/>
    <property type="match status" value="1"/>
</dbReference>
<dbReference type="Gene3D" id="1.10.3060.10">
    <property type="entry name" value="Helical scaffold and wing domains of SecA"/>
    <property type="match status" value="1"/>
</dbReference>
<dbReference type="HAMAP" id="MF_01382">
    <property type="entry name" value="SecA"/>
    <property type="match status" value="1"/>
</dbReference>
<keyword evidence="10" id="KW-0793">Thylakoid</keyword>
<comment type="similarity">
    <text evidence="2 10 11">Belongs to the SecA family.</text>
</comment>
<sequence>MFNILTSSDTKILRQHEKQIRNIKSLTKKMQKWDNSELQQQTYKLRAKIKDGTHINDLLPEAFATIMETCHRLFGIELFDVQLLGGIILHKGNITEMRTGEGKTLTATLPAYLNALDGTGVHIVTVNDYLAKRDAEWMGKIYTFLQLKTGLIQQNMDPKSRKLNYDKDIIYVTNSELGFDYLRDNMAIDINDIVQRKFNFCIIDEVDSILIDEARTPLIISGPSDVPTNKYITSNILAQELTIKQHYEIDEKAKNIILTDIGIVFCENFLKISNIYQIEDPWAQYILNALKAQNIFIKDRNYIVKQNQVVIVDEFTGRIMPGRRWSDGLHQAIEAKENVEIQQENQTLASITYQNFFLLYKKLSGMTGTASTESQEFEKIYKTNVITIPTNKDCIRLDLPDLVYKQEYNKWSAIANECYDMYNAGRPTLIGTTNVEKSELLAKLLDEYNLPYNLLNAKPENVEKEAQIIAQAGQSKTLTIATNMAGRGTDIILGGNAEQYSKLIILQTIKDHFIKTQTNQLQIEYYKPNTQIKLYLDEMVDILKANMPFNNMTSEQIISYTEECISKYESNNKSKIANQIHNTYEKILEIYTQDFMLDKEKVIKLGGLHVIGTERHESRRIDNQLRGRAGRQGDPGSSRFFLSLEDNLLRIFGGDKILQLMETLNIDDETPIESSILNRSLNNAQKKVESYYYDIRKQLFEYDEVLNNQRQAIYAERNRILHSTYVRDCLLEYGESTIEEIMNFYKREKTNTSNHSIQEQDIYIKIQTILNLPTETSLNLFLQMNDKEIQCFLREQFRISYDLREAYLEQLRPGLIRQLEKYYLLQQIDTAWQEHLERMANLREAIGWRSYGQQDPLTEYKNEAFSLFIKMITYIRETVSYFIMRSRLVIDPDITTKNTQ</sequence>
<keyword evidence="14" id="KW-0934">Plastid</keyword>
<evidence type="ECO:0000256" key="5">
    <source>
        <dbReference type="ARBA" id="ARBA00022840"/>
    </source>
</evidence>
<evidence type="ECO:0000256" key="3">
    <source>
        <dbReference type="ARBA" id="ARBA00022448"/>
    </source>
</evidence>
<dbReference type="Gene3D" id="3.90.1440.10">
    <property type="entry name" value="SecA, preprotein cross-linking domain"/>
    <property type="match status" value="1"/>
</dbReference>
<evidence type="ECO:0000259" key="13">
    <source>
        <dbReference type="PROSITE" id="PS51196"/>
    </source>
</evidence>
<keyword evidence="5 10" id="KW-0067">ATP-binding</keyword>
<evidence type="ECO:0000256" key="7">
    <source>
        <dbReference type="ARBA" id="ARBA00022967"/>
    </source>
</evidence>
<dbReference type="GO" id="GO:0009570">
    <property type="term" value="C:chloroplast stroma"/>
    <property type="evidence" value="ECO:0007669"/>
    <property type="project" value="UniProtKB-SubCell"/>
</dbReference>
<dbReference type="GO" id="GO:0065002">
    <property type="term" value="P:intracellular protein transmembrane transport"/>
    <property type="evidence" value="ECO:0007669"/>
    <property type="project" value="UniProtKB-UniRule"/>
</dbReference>
<geneLocation type="chloroplast" evidence="14"/>
<comment type="catalytic activity">
    <reaction evidence="10">
        <text>ATP + H2O + cellular proteinSide 1 = ADP + phosphate + cellular proteinSide 2.</text>
        <dbReference type="EC" id="7.4.2.8"/>
    </reaction>
</comment>
<dbReference type="InterPro" id="IPR011115">
    <property type="entry name" value="SecA_DEAD"/>
</dbReference>
<evidence type="ECO:0000313" key="14">
    <source>
        <dbReference type="EMBL" id="SCW24152.1"/>
    </source>
</evidence>
<protein>
    <recommendedName>
        <fullName evidence="10 11">Protein translocase subunit SecA</fullName>
        <ecNumber evidence="10">7.4.2.8</ecNumber>
    </recommendedName>
</protein>
<dbReference type="InterPro" id="IPR014001">
    <property type="entry name" value="Helicase_ATP-bd"/>
</dbReference>
<evidence type="ECO:0000259" key="12">
    <source>
        <dbReference type="PROSITE" id="PS51192"/>
    </source>
</evidence>
<dbReference type="FunFam" id="3.90.1440.10:FF:000003">
    <property type="entry name" value="Preprotein translocase SecA subunit"/>
    <property type="match status" value="1"/>
</dbReference>
<keyword evidence="4 10" id="KW-0547">Nucleotide-binding</keyword>
<dbReference type="CDD" id="cd17928">
    <property type="entry name" value="DEXDc_SecA"/>
    <property type="match status" value="1"/>
</dbReference>
<dbReference type="SUPFAM" id="SSF81886">
    <property type="entry name" value="Helical scaffold and wing domains of SecA"/>
    <property type="match status" value="1"/>
</dbReference>
<dbReference type="FunFam" id="3.40.50.300:FF:000429">
    <property type="entry name" value="Preprotein translocase subunit SecA"/>
    <property type="match status" value="1"/>
</dbReference>
<evidence type="ECO:0000256" key="11">
    <source>
        <dbReference type="RuleBase" id="RU003874"/>
    </source>
</evidence>
<dbReference type="InterPro" id="IPR011130">
    <property type="entry name" value="SecA_preprotein_X-link_dom"/>
</dbReference>
<dbReference type="Pfam" id="PF01043">
    <property type="entry name" value="SecA_PP_bind"/>
    <property type="match status" value="1"/>
</dbReference>
<dbReference type="SMART" id="SM00958">
    <property type="entry name" value="SecA_PP_bind"/>
    <property type="match status" value="1"/>
</dbReference>
<evidence type="ECO:0000256" key="10">
    <source>
        <dbReference type="HAMAP-Rule" id="MF_01382"/>
    </source>
</evidence>
<dbReference type="SUPFAM" id="SSF81767">
    <property type="entry name" value="Pre-protein crosslinking domain of SecA"/>
    <property type="match status" value="1"/>
</dbReference>
<dbReference type="GO" id="GO:0008564">
    <property type="term" value="F:protein-exporting ATPase activity"/>
    <property type="evidence" value="ECO:0007669"/>
    <property type="project" value="UniProtKB-EC"/>
</dbReference>
<accession>A0A1G4NZS7</accession>
<reference evidence="14" key="1">
    <citation type="submission" date="2016-10" db="EMBL/GenBank/DDBJ databases">
        <title>Chloroplast genomes as a tool to resolve red algal phylogenies: a case study in the Nemaliales.</title>
        <authorList>
            <person name="Costa J.F."/>
            <person name="Lin S.M."/>
            <person name="Macaya E.C."/>
            <person name="Fernandez-Garcia C."/>
            <person name="Verbruggen H."/>
        </authorList>
    </citation>
    <scope>NUCLEOTIDE SEQUENCE</scope>
    <source>
        <strain evidence="14">J.0126</strain>
    </source>
</reference>
<dbReference type="InterPro" id="IPR011116">
    <property type="entry name" value="SecA_Wing/Scaffold"/>
</dbReference>
<keyword evidence="8 10" id="KW-0811">Translocation</keyword>
<dbReference type="InterPro" id="IPR036670">
    <property type="entry name" value="SecA_X-link_sf"/>
</dbReference>
<comment type="subcellular location">
    <subcellularLocation>
        <location evidence="1">Membrane</location>
        <topology evidence="1">Peripheral membrane protein</topology>
    </subcellularLocation>
    <subcellularLocation>
        <location evidence="10">Plastid</location>
        <location evidence="10">Chloroplast stroma</location>
    </subcellularLocation>
    <subcellularLocation>
        <location evidence="10">Plastid</location>
        <location evidence="10">Chloroplast thylakoid membrane</location>
        <topology evidence="10">Peripheral membrane protein</topology>
    </subcellularLocation>
    <text evidence="10">A minor fraction is associated with the chloroplast thylakoid membrane.</text>
</comment>
<dbReference type="GO" id="GO:0017038">
    <property type="term" value="P:protein import"/>
    <property type="evidence" value="ECO:0007669"/>
    <property type="project" value="InterPro"/>
</dbReference>
<dbReference type="InterPro" id="IPR000185">
    <property type="entry name" value="SecA"/>
</dbReference>
<evidence type="ECO:0000256" key="1">
    <source>
        <dbReference type="ARBA" id="ARBA00004170"/>
    </source>
</evidence>
<dbReference type="PROSITE" id="PS51196">
    <property type="entry name" value="SECA_MOTOR_DEAD"/>
    <property type="match status" value="1"/>
</dbReference>
<dbReference type="PANTHER" id="PTHR30612">
    <property type="entry name" value="SECA INNER MEMBRANE COMPONENT OF SEC PROTEIN SECRETION SYSTEM"/>
    <property type="match status" value="1"/>
</dbReference>
<keyword evidence="7 10" id="KW-1278">Translocase</keyword>
<feature type="binding site" evidence="10">
    <location>
        <position position="82"/>
    </location>
    <ligand>
        <name>ATP</name>
        <dbReference type="ChEBI" id="CHEBI:30616"/>
    </ligand>
</feature>
<proteinExistence type="inferred from homology"/>
<dbReference type="PRINTS" id="PR00906">
    <property type="entry name" value="SECA"/>
</dbReference>
<dbReference type="GeneID" id="30001311"/>
<keyword evidence="14" id="KW-0150">Chloroplast</keyword>
<dbReference type="GO" id="GO:0006605">
    <property type="term" value="P:protein targeting"/>
    <property type="evidence" value="ECO:0007669"/>
    <property type="project" value="UniProtKB-UniRule"/>
</dbReference>
<feature type="binding site" evidence="10">
    <location>
        <position position="490"/>
    </location>
    <ligand>
        <name>ATP</name>
        <dbReference type="ChEBI" id="CHEBI:30616"/>
    </ligand>
</feature>
<evidence type="ECO:0000256" key="6">
    <source>
        <dbReference type="ARBA" id="ARBA00022927"/>
    </source>
</evidence>
<dbReference type="Gene3D" id="3.40.50.300">
    <property type="entry name" value="P-loop containing nucleotide triphosphate hydrolases"/>
    <property type="match status" value="2"/>
</dbReference>
<reference evidence="14" key="2">
    <citation type="submission" date="2016-10" db="EMBL/GenBank/DDBJ databases">
        <authorList>
            <person name="de Groot N.N."/>
        </authorList>
    </citation>
    <scope>NUCLEOTIDE SEQUENCE</scope>
    <source>
        <strain evidence="14">J.0126</strain>
    </source>
</reference>
<feature type="domain" description="SecA family profile" evidence="13">
    <location>
        <begin position="1"/>
        <end position="673"/>
    </location>
</feature>
<dbReference type="NCBIfam" id="TIGR00963">
    <property type="entry name" value="secA"/>
    <property type="match status" value="1"/>
</dbReference>
<dbReference type="GO" id="GO:0005524">
    <property type="term" value="F:ATP binding"/>
    <property type="evidence" value="ECO:0007669"/>
    <property type="project" value="UniProtKB-UniRule"/>
</dbReference>
<evidence type="ECO:0000256" key="2">
    <source>
        <dbReference type="ARBA" id="ARBA00007650"/>
    </source>
</evidence>
<name>A0A1G4NZS7_9FLOR</name>
<dbReference type="AlphaFoldDB" id="A0A1G4NZS7"/>
<dbReference type="InterPro" id="IPR044722">
    <property type="entry name" value="SecA_SF2_C"/>
</dbReference>